<protein>
    <submittedName>
        <fullName evidence="1">Putative secreted protein</fullName>
    </submittedName>
</protein>
<feature type="non-terminal residue" evidence="1">
    <location>
        <position position="96"/>
    </location>
</feature>
<reference evidence="1" key="1">
    <citation type="journal article" date="2018" name="PLoS Negl. Trop. Dis.">
        <title>Sialome diversity of ticks revealed by RNAseq of single tick salivary glands.</title>
        <authorList>
            <person name="Perner J."/>
            <person name="Kropackova S."/>
            <person name="Kopacek P."/>
            <person name="Ribeiro J.M."/>
        </authorList>
    </citation>
    <scope>NUCLEOTIDE SEQUENCE</scope>
    <source>
        <strain evidence="1">Siblings of single egg batch collected in Ceske Budejovice</strain>
        <tissue evidence="1">Salivary glands</tissue>
    </source>
</reference>
<sequence>MSLMCWAVACHDPGGGTASETDAADARSAIGGSAVGRLVETKADARRDAATTVTLASARIWRFSQLLAEEIAVSQLAGFLAVLRVALASGVARILF</sequence>
<dbReference type="AlphaFoldDB" id="A0A147BJB0"/>
<proteinExistence type="predicted"/>
<organism evidence="1">
    <name type="scientific">Ixodes ricinus</name>
    <name type="common">Common tick</name>
    <name type="synonym">Acarus ricinus</name>
    <dbReference type="NCBI Taxonomy" id="34613"/>
    <lineage>
        <taxon>Eukaryota</taxon>
        <taxon>Metazoa</taxon>
        <taxon>Ecdysozoa</taxon>
        <taxon>Arthropoda</taxon>
        <taxon>Chelicerata</taxon>
        <taxon>Arachnida</taxon>
        <taxon>Acari</taxon>
        <taxon>Parasitiformes</taxon>
        <taxon>Ixodida</taxon>
        <taxon>Ixodoidea</taxon>
        <taxon>Ixodidae</taxon>
        <taxon>Ixodinae</taxon>
        <taxon>Ixodes</taxon>
    </lineage>
</organism>
<dbReference type="EMBL" id="GEGO01004590">
    <property type="protein sequence ID" value="JAR90814.1"/>
    <property type="molecule type" value="Transcribed_RNA"/>
</dbReference>
<evidence type="ECO:0000313" key="1">
    <source>
        <dbReference type="EMBL" id="JAR90814.1"/>
    </source>
</evidence>
<accession>A0A147BJB0</accession>
<name>A0A147BJB0_IXORI</name>